<name>A0ABQ9G401_9NEOP</name>
<keyword evidence="3" id="KW-1185">Reference proteome</keyword>
<feature type="region of interest" description="Disordered" evidence="1">
    <location>
        <begin position="156"/>
        <end position="191"/>
    </location>
</feature>
<evidence type="ECO:0000313" key="3">
    <source>
        <dbReference type="Proteomes" id="UP001159363"/>
    </source>
</evidence>
<dbReference type="InterPro" id="IPR013783">
    <property type="entry name" value="Ig-like_fold"/>
</dbReference>
<organism evidence="2 3">
    <name type="scientific">Dryococelus australis</name>
    <dbReference type="NCBI Taxonomy" id="614101"/>
    <lineage>
        <taxon>Eukaryota</taxon>
        <taxon>Metazoa</taxon>
        <taxon>Ecdysozoa</taxon>
        <taxon>Arthropoda</taxon>
        <taxon>Hexapoda</taxon>
        <taxon>Insecta</taxon>
        <taxon>Pterygota</taxon>
        <taxon>Neoptera</taxon>
        <taxon>Polyneoptera</taxon>
        <taxon>Phasmatodea</taxon>
        <taxon>Verophasmatodea</taxon>
        <taxon>Anareolatae</taxon>
        <taxon>Phasmatidae</taxon>
        <taxon>Eurycanthinae</taxon>
        <taxon>Dryococelus</taxon>
    </lineage>
</organism>
<sequence>MESGVRFRSSKYSVTASCNFQFPMPQSAHREMSAVPICFPDARVRRVASSRGCAVFARLAFNTTSHQHYSAVTMISPTIELLSSIATRRDMIDCKSTLNPSKQSTFPAVNHHLYRQANDSVSSIVTLVALPIDGVSEDIWAALNCEVLRADGGGAGMRGRGKREIPEKNPPTSGIVRHDPHLRKSGDPAGDTQVKDLPRAITYYKCYRQHYVINGCVIASAGCIQRFDKQPQYTEVNPNEDAILACKVLNKKGTCYWQKDNKATVDQEVISSRLPKWRTGFDSGAGSLLHLHTSESCLRTMPLVGGFFFSRGPPVSSAPAFRRCSISASSHTHAPNNYTPLHCLGAFPRHAIFSSLFAIRLNFTVLYIPEPEPSLHWLLRRCEATPFLTELQAMPCARDILEHVQADMIRLAICALKFLGAKRVQSPAGSPRIFACGNRAGRRRWSSGFLGVLQFPPPCHYGAAPYSLRFILIGSQDLPIKRHPNLFTHSLCNATKLQEFILKHNTRDYLIKFPKMLVIDGRTARQFSAAESVIDARDRRQDCAPVQCC</sequence>
<gene>
    <name evidence="2" type="ORF">PR048_033260</name>
</gene>
<accession>A0ABQ9G401</accession>
<dbReference type="EMBL" id="JARBHB010000017">
    <property type="protein sequence ID" value="KAJ8865739.1"/>
    <property type="molecule type" value="Genomic_DNA"/>
</dbReference>
<reference evidence="2 3" key="1">
    <citation type="submission" date="2023-02" db="EMBL/GenBank/DDBJ databases">
        <title>LHISI_Scaffold_Assembly.</title>
        <authorList>
            <person name="Stuart O.P."/>
            <person name="Cleave R."/>
            <person name="Magrath M.J.L."/>
            <person name="Mikheyev A.S."/>
        </authorList>
    </citation>
    <scope>NUCLEOTIDE SEQUENCE [LARGE SCALE GENOMIC DNA]</scope>
    <source>
        <strain evidence="2">Daus_M_001</strain>
        <tissue evidence="2">Leg muscle</tissue>
    </source>
</reference>
<evidence type="ECO:0000313" key="2">
    <source>
        <dbReference type="EMBL" id="KAJ8865739.1"/>
    </source>
</evidence>
<protein>
    <submittedName>
        <fullName evidence="2">Uncharacterized protein</fullName>
    </submittedName>
</protein>
<proteinExistence type="predicted"/>
<comment type="caution">
    <text evidence="2">The sequence shown here is derived from an EMBL/GenBank/DDBJ whole genome shotgun (WGS) entry which is preliminary data.</text>
</comment>
<dbReference type="Proteomes" id="UP001159363">
    <property type="component" value="Chromosome 16"/>
</dbReference>
<dbReference type="Gene3D" id="2.60.40.10">
    <property type="entry name" value="Immunoglobulins"/>
    <property type="match status" value="1"/>
</dbReference>
<evidence type="ECO:0000256" key="1">
    <source>
        <dbReference type="SAM" id="MobiDB-lite"/>
    </source>
</evidence>
<feature type="compositionally biased region" description="Basic and acidic residues" evidence="1">
    <location>
        <begin position="176"/>
        <end position="186"/>
    </location>
</feature>